<feature type="compositionally biased region" description="Pro residues" evidence="1">
    <location>
        <begin position="246"/>
        <end position="259"/>
    </location>
</feature>
<dbReference type="Proteomes" id="UP001061070">
    <property type="component" value="Unassembled WGS sequence"/>
</dbReference>
<keyword evidence="3" id="KW-1185">Reference proteome</keyword>
<dbReference type="EMBL" id="BAQW01000004">
    <property type="protein sequence ID" value="GBR09819.1"/>
    <property type="molecule type" value="Genomic_DNA"/>
</dbReference>
<accession>A0ABQ0Q9C2</accession>
<dbReference type="RefSeq" id="WP_145994549.1">
    <property type="nucleotide sequence ID" value="NZ_BAQW01000004.1"/>
</dbReference>
<proteinExistence type="predicted"/>
<feature type="region of interest" description="Disordered" evidence="1">
    <location>
        <begin position="234"/>
        <end position="259"/>
    </location>
</feature>
<evidence type="ECO:0000313" key="2">
    <source>
        <dbReference type="EMBL" id="GBR09819.1"/>
    </source>
</evidence>
<organism evidence="2 3">
    <name type="scientific">Gluconobacter frateurii NRIC 0228</name>
    <dbReference type="NCBI Taxonomy" id="1307946"/>
    <lineage>
        <taxon>Bacteria</taxon>
        <taxon>Pseudomonadati</taxon>
        <taxon>Pseudomonadota</taxon>
        <taxon>Alphaproteobacteria</taxon>
        <taxon>Acetobacterales</taxon>
        <taxon>Acetobacteraceae</taxon>
        <taxon>Gluconobacter</taxon>
    </lineage>
</organism>
<comment type="caution">
    <text evidence="2">The sequence shown here is derived from an EMBL/GenBank/DDBJ whole genome shotgun (WGS) entry which is preliminary data.</text>
</comment>
<sequence>MTVPRNRVRRSYGPPMPMEKRIKYKISEMAGKVALPLQRIKYYSGIDILCIAAQTGLDALRSKIGGLQKQLTLLPPNVRKNFLYDEGCEDWSEQDDVECDIDMAKDALNELRKAFCVAAYHHWERSVSEWYHAYSQAPPNQDRPSVKFPRGHEELENFCQSCLNISTHKSLKSVTSLVNLLKHNNKNRWQDVHREWPTIVPGGRPGNGADWSGTVRLTDEDLLRVFEVVRLSGPKRPNLSQSAPYEPLPFTPKPDPTAG</sequence>
<reference evidence="2" key="1">
    <citation type="submission" date="2013-04" db="EMBL/GenBank/DDBJ databases">
        <title>The genome sequencing project of 58 acetic acid bacteria.</title>
        <authorList>
            <person name="Okamoto-Kainuma A."/>
            <person name="Ishikawa M."/>
            <person name="Umino S."/>
            <person name="Koizumi Y."/>
            <person name="Shiwa Y."/>
            <person name="Yoshikawa H."/>
            <person name="Matsutani M."/>
            <person name="Matsushita K."/>
        </authorList>
    </citation>
    <scope>NUCLEOTIDE SEQUENCE</scope>
    <source>
        <strain evidence="2">NRIC 0228</strain>
    </source>
</reference>
<gene>
    <name evidence="2" type="ORF">AA0228_0817</name>
</gene>
<evidence type="ECO:0000313" key="3">
    <source>
        <dbReference type="Proteomes" id="UP001061070"/>
    </source>
</evidence>
<protein>
    <submittedName>
        <fullName evidence="2">Uncharacterized protein</fullName>
    </submittedName>
</protein>
<evidence type="ECO:0000256" key="1">
    <source>
        <dbReference type="SAM" id="MobiDB-lite"/>
    </source>
</evidence>
<name>A0ABQ0Q9C2_9PROT</name>